<keyword evidence="6" id="KW-1133">Transmembrane helix</keyword>
<keyword evidence="4 5" id="KW-0067">ATP-binding</keyword>
<dbReference type="GO" id="GO:0004674">
    <property type="term" value="F:protein serine/threonine kinase activity"/>
    <property type="evidence" value="ECO:0007669"/>
    <property type="project" value="TreeGrafter"/>
</dbReference>
<dbReference type="PROSITE" id="PS00107">
    <property type="entry name" value="PROTEIN_KINASE_ATP"/>
    <property type="match status" value="1"/>
</dbReference>
<dbReference type="InterPro" id="IPR017441">
    <property type="entry name" value="Protein_kinase_ATP_BS"/>
</dbReference>
<dbReference type="GO" id="GO:0044773">
    <property type="term" value="P:mitotic DNA damage checkpoint signaling"/>
    <property type="evidence" value="ECO:0007669"/>
    <property type="project" value="TreeGrafter"/>
</dbReference>
<sequence length="514" mass="57433">MDNLAAVVVPLGFTGVSDSLRQDKFDGADYSSYGLQNVIKQHASTEQLNCLAVYKLGSAPVVFRWPKCPRLTLPSNDYQGKKPADASCGAPANCQVAVFLRKRKVHESCLGRALGIRIPVLGATSVAAHRDRRFCWHFGFYRDGDQGQCISPAIISNFFGLLNFVTCSIESNHTISVGFRIPNFRYKLNRTIGQGSYGEAWLAFLGNSFEDHSFILKRLMVERSGEAYLTGLREKYFGELFLNASASSFCDMWTMESSKFVSHRDQTRYRYDSGNRDAQTISNDTCEEGLQHIARFVESFELEANAIWLTVHPSAWWHWLRTTEEGNDEMKSLIRQLLLALKSCHDRNIIHRDIKPENMIVCFKEVGSSKCLAEVPFRNEKFHVQMRIIDFGSALDNVTLENLYPSGPTSCNDAALSSLMTQSRVSSSNVVSLISSFVVIASSMIGLLHLLLPAVVKDCIFVSTLLPPVQFDFCDSHWSHLTQNCGLILLFSRASTSILMLVTKLASSPLIASN</sequence>
<dbReference type="PROSITE" id="PS50011">
    <property type="entry name" value="PROTEIN_KINASE_DOM"/>
    <property type="match status" value="1"/>
</dbReference>
<accession>A0A835Q3S2</accession>
<feature type="binding site" evidence="5">
    <location>
        <position position="217"/>
    </location>
    <ligand>
        <name>ATP</name>
        <dbReference type="ChEBI" id="CHEBI:30616"/>
    </ligand>
</feature>
<evidence type="ECO:0000256" key="6">
    <source>
        <dbReference type="SAM" id="Phobius"/>
    </source>
</evidence>
<dbReference type="InterPro" id="IPR000719">
    <property type="entry name" value="Prot_kinase_dom"/>
</dbReference>
<evidence type="ECO:0000256" key="3">
    <source>
        <dbReference type="ARBA" id="ARBA00022777"/>
    </source>
</evidence>
<evidence type="ECO:0000256" key="5">
    <source>
        <dbReference type="PROSITE-ProRule" id="PRU10141"/>
    </source>
</evidence>
<dbReference type="SUPFAM" id="SSF56112">
    <property type="entry name" value="Protein kinase-like (PK-like)"/>
    <property type="match status" value="1"/>
</dbReference>
<dbReference type="OrthoDB" id="10264738at2759"/>
<keyword evidence="6" id="KW-0812">Transmembrane</keyword>
<evidence type="ECO:0000259" key="7">
    <source>
        <dbReference type="PROSITE" id="PS50011"/>
    </source>
</evidence>
<evidence type="ECO:0000256" key="1">
    <source>
        <dbReference type="ARBA" id="ARBA00022679"/>
    </source>
</evidence>
<dbReference type="PANTHER" id="PTHR44167">
    <property type="entry name" value="OVARIAN-SPECIFIC SERINE/THREONINE-PROTEIN KINASE LOK-RELATED"/>
    <property type="match status" value="1"/>
</dbReference>
<protein>
    <recommendedName>
        <fullName evidence="7">Protein kinase domain-containing protein</fullName>
    </recommendedName>
</protein>
<dbReference type="PANTHER" id="PTHR44167:SF30">
    <property type="entry name" value="PHOSPHORYLASE KINASE"/>
    <property type="match status" value="1"/>
</dbReference>
<reference evidence="8 9" key="1">
    <citation type="journal article" date="2020" name="Nat. Food">
        <title>A phased Vanilla planifolia genome enables genetic improvement of flavour and production.</title>
        <authorList>
            <person name="Hasing T."/>
            <person name="Tang H."/>
            <person name="Brym M."/>
            <person name="Khazi F."/>
            <person name="Huang T."/>
            <person name="Chambers A.H."/>
        </authorList>
    </citation>
    <scope>NUCLEOTIDE SEQUENCE [LARGE SCALE GENOMIC DNA]</scope>
    <source>
        <tissue evidence="8">Leaf</tissue>
    </source>
</reference>
<dbReference type="SMART" id="SM00220">
    <property type="entry name" value="S_TKc"/>
    <property type="match status" value="1"/>
</dbReference>
<proteinExistence type="predicted"/>
<keyword evidence="6" id="KW-0472">Membrane</keyword>
<evidence type="ECO:0000313" key="8">
    <source>
        <dbReference type="EMBL" id="KAG0465755.1"/>
    </source>
</evidence>
<dbReference type="PROSITE" id="PS00108">
    <property type="entry name" value="PROTEIN_KINASE_ST"/>
    <property type="match status" value="1"/>
</dbReference>
<evidence type="ECO:0000256" key="2">
    <source>
        <dbReference type="ARBA" id="ARBA00022741"/>
    </source>
</evidence>
<organism evidence="8 9">
    <name type="scientific">Vanilla planifolia</name>
    <name type="common">Vanilla</name>
    <dbReference type="NCBI Taxonomy" id="51239"/>
    <lineage>
        <taxon>Eukaryota</taxon>
        <taxon>Viridiplantae</taxon>
        <taxon>Streptophyta</taxon>
        <taxon>Embryophyta</taxon>
        <taxon>Tracheophyta</taxon>
        <taxon>Spermatophyta</taxon>
        <taxon>Magnoliopsida</taxon>
        <taxon>Liliopsida</taxon>
        <taxon>Asparagales</taxon>
        <taxon>Orchidaceae</taxon>
        <taxon>Vanilloideae</taxon>
        <taxon>Vanilleae</taxon>
        <taxon>Vanilla</taxon>
    </lineage>
</organism>
<dbReference type="GO" id="GO:0005524">
    <property type="term" value="F:ATP binding"/>
    <property type="evidence" value="ECO:0007669"/>
    <property type="project" value="UniProtKB-UniRule"/>
</dbReference>
<evidence type="ECO:0000313" key="9">
    <source>
        <dbReference type="Proteomes" id="UP000639772"/>
    </source>
</evidence>
<dbReference type="AlphaFoldDB" id="A0A835Q3S2"/>
<dbReference type="Proteomes" id="UP000639772">
    <property type="component" value="Chromosome 10"/>
</dbReference>
<dbReference type="EMBL" id="JADCNM010000010">
    <property type="protein sequence ID" value="KAG0465755.1"/>
    <property type="molecule type" value="Genomic_DNA"/>
</dbReference>
<dbReference type="InterPro" id="IPR008271">
    <property type="entry name" value="Ser/Thr_kinase_AS"/>
</dbReference>
<keyword evidence="1" id="KW-0808">Transferase</keyword>
<name>A0A835Q3S2_VANPL</name>
<dbReference type="Pfam" id="PF00069">
    <property type="entry name" value="Pkinase"/>
    <property type="match status" value="1"/>
</dbReference>
<feature type="transmembrane region" description="Helical" evidence="6">
    <location>
        <begin position="430"/>
        <end position="452"/>
    </location>
</feature>
<dbReference type="GO" id="GO:0005634">
    <property type="term" value="C:nucleus"/>
    <property type="evidence" value="ECO:0007669"/>
    <property type="project" value="TreeGrafter"/>
</dbReference>
<keyword evidence="3" id="KW-0418">Kinase</keyword>
<evidence type="ECO:0000256" key="4">
    <source>
        <dbReference type="ARBA" id="ARBA00022840"/>
    </source>
</evidence>
<dbReference type="Gene3D" id="1.10.510.10">
    <property type="entry name" value="Transferase(Phosphotransferase) domain 1"/>
    <property type="match status" value="1"/>
</dbReference>
<feature type="domain" description="Protein kinase" evidence="7">
    <location>
        <begin position="186"/>
        <end position="514"/>
    </location>
</feature>
<comment type="caution">
    <text evidence="8">The sequence shown here is derived from an EMBL/GenBank/DDBJ whole genome shotgun (WGS) entry which is preliminary data.</text>
</comment>
<gene>
    <name evidence="8" type="ORF">HPP92_019919</name>
</gene>
<keyword evidence="2 5" id="KW-0547">Nucleotide-binding</keyword>
<dbReference type="Gene3D" id="3.30.200.20">
    <property type="entry name" value="Phosphorylase Kinase, domain 1"/>
    <property type="match status" value="1"/>
</dbReference>
<dbReference type="InterPro" id="IPR011009">
    <property type="entry name" value="Kinase-like_dom_sf"/>
</dbReference>